<protein>
    <submittedName>
        <fullName evidence="5">Gfo/Idh/MocA family oxidoreductase</fullName>
    </submittedName>
</protein>
<dbReference type="InterPro" id="IPR036291">
    <property type="entry name" value="NAD(P)-bd_dom_sf"/>
</dbReference>
<dbReference type="InterPro" id="IPR000683">
    <property type="entry name" value="Gfo/Idh/MocA-like_OxRdtase_N"/>
</dbReference>
<evidence type="ECO:0000259" key="3">
    <source>
        <dbReference type="Pfam" id="PF01408"/>
    </source>
</evidence>
<accession>A0ABP3IDB3</accession>
<dbReference type="SUPFAM" id="SSF55347">
    <property type="entry name" value="Glyceraldehyde-3-phosphate dehydrogenase-like, C-terminal domain"/>
    <property type="match status" value="1"/>
</dbReference>
<comment type="caution">
    <text evidence="5">The sequence shown here is derived from an EMBL/GenBank/DDBJ whole genome shotgun (WGS) entry which is preliminary data.</text>
</comment>
<evidence type="ECO:0000259" key="4">
    <source>
        <dbReference type="Pfam" id="PF22725"/>
    </source>
</evidence>
<name>A0ABP3IDB3_9ACTN</name>
<evidence type="ECO:0000313" key="6">
    <source>
        <dbReference type="Proteomes" id="UP001500879"/>
    </source>
</evidence>
<feature type="domain" description="Gfo/Idh/MocA-like oxidoreductase N-terminal" evidence="3">
    <location>
        <begin position="2"/>
        <end position="115"/>
    </location>
</feature>
<evidence type="ECO:0000313" key="5">
    <source>
        <dbReference type="EMBL" id="GAA0398520.1"/>
    </source>
</evidence>
<dbReference type="Pfam" id="PF01408">
    <property type="entry name" value="GFO_IDH_MocA"/>
    <property type="match status" value="1"/>
</dbReference>
<sequence>MGLLGSADIAVRRVLPAVARTPDIELVAVAGRNMATARRTADRFGGSPVEGYERLIASPDVDAVYLPLPNALHAPWTLRALEAGKHVLVEKPMTTREDLTADAVRSARRRGLVLRENLMFVHHGQHARVRELVEDGAIGELRQLSATFAFPARPAGDIRHRPELGGGALLDAGVYPLGAAQLFLGTGLEVAGAALRHGPTGVDVEGSALLRRADGVCAHLAFGMDHSYTARYELWGTRGRITVHRAFTPPADHRPEIALEQDGRTLAVEHPAQDQYAAAVAAFVAAVRGSGTREDGLASAVDRARLVDDVRTAAGRPAQNRRRAPGP</sequence>
<evidence type="ECO:0000256" key="2">
    <source>
        <dbReference type="ARBA" id="ARBA00023002"/>
    </source>
</evidence>
<dbReference type="PANTHER" id="PTHR22604:SF105">
    <property type="entry name" value="TRANS-1,2-DIHYDROBENZENE-1,2-DIOL DEHYDROGENASE"/>
    <property type="match status" value="1"/>
</dbReference>
<comment type="similarity">
    <text evidence="1">Belongs to the Gfo/Idh/MocA family.</text>
</comment>
<feature type="domain" description="GFO/IDH/MocA-like oxidoreductase" evidence="4">
    <location>
        <begin position="127"/>
        <end position="241"/>
    </location>
</feature>
<evidence type="ECO:0000256" key="1">
    <source>
        <dbReference type="ARBA" id="ARBA00010928"/>
    </source>
</evidence>
<reference evidence="6" key="1">
    <citation type="journal article" date="2019" name="Int. J. Syst. Evol. Microbiol.">
        <title>The Global Catalogue of Microorganisms (GCM) 10K type strain sequencing project: providing services to taxonomists for standard genome sequencing and annotation.</title>
        <authorList>
            <consortium name="The Broad Institute Genomics Platform"/>
            <consortium name="The Broad Institute Genome Sequencing Center for Infectious Disease"/>
            <person name="Wu L."/>
            <person name="Ma J."/>
        </authorList>
    </citation>
    <scope>NUCLEOTIDE SEQUENCE [LARGE SCALE GENOMIC DNA]</scope>
    <source>
        <strain evidence="6">JCM 4788</strain>
    </source>
</reference>
<dbReference type="Proteomes" id="UP001500879">
    <property type="component" value="Unassembled WGS sequence"/>
</dbReference>
<keyword evidence="2" id="KW-0560">Oxidoreductase</keyword>
<proteinExistence type="inferred from homology"/>
<dbReference type="EMBL" id="BAAABX010000019">
    <property type="protein sequence ID" value="GAA0398520.1"/>
    <property type="molecule type" value="Genomic_DNA"/>
</dbReference>
<organism evidence="5 6">
    <name type="scientific">Streptomyces luteireticuli</name>
    <dbReference type="NCBI Taxonomy" id="173858"/>
    <lineage>
        <taxon>Bacteria</taxon>
        <taxon>Bacillati</taxon>
        <taxon>Actinomycetota</taxon>
        <taxon>Actinomycetes</taxon>
        <taxon>Kitasatosporales</taxon>
        <taxon>Streptomycetaceae</taxon>
        <taxon>Streptomyces</taxon>
    </lineage>
</organism>
<dbReference type="Pfam" id="PF22725">
    <property type="entry name" value="GFO_IDH_MocA_C3"/>
    <property type="match status" value="1"/>
</dbReference>
<dbReference type="SUPFAM" id="SSF51735">
    <property type="entry name" value="NAD(P)-binding Rossmann-fold domains"/>
    <property type="match status" value="1"/>
</dbReference>
<dbReference type="Gene3D" id="3.30.360.10">
    <property type="entry name" value="Dihydrodipicolinate Reductase, domain 2"/>
    <property type="match status" value="1"/>
</dbReference>
<dbReference type="InterPro" id="IPR055170">
    <property type="entry name" value="GFO_IDH_MocA-like_dom"/>
</dbReference>
<keyword evidence="6" id="KW-1185">Reference proteome</keyword>
<dbReference type="PANTHER" id="PTHR22604">
    <property type="entry name" value="OXIDOREDUCTASES"/>
    <property type="match status" value="1"/>
</dbReference>
<gene>
    <name evidence="5" type="ORF">GCM10010357_19560</name>
</gene>
<dbReference type="Gene3D" id="3.40.50.720">
    <property type="entry name" value="NAD(P)-binding Rossmann-like Domain"/>
    <property type="match status" value="1"/>
</dbReference>
<dbReference type="InterPro" id="IPR050984">
    <property type="entry name" value="Gfo/Idh/MocA_domain"/>
</dbReference>